<proteinExistence type="predicted"/>
<name>A0A6S4PTD0_VIBVL</name>
<reference evidence="1" key="1">
    <citation type="submission" date="2011-01" db="EMBL/GenBank/DDBJ databases">
        <title>Evolutionary Significance of Chromosomal Super-Integrons in Vibrio vulnificus Strains.</title>
        <authorList>
            <person name="Shu H.Y."/>
            <person name="Wu K.M."/>
            <person name="Liu T.T."/>
            <person name="Liu Y.M."/>
            <person name="Liao T.L."/>
            <person name="Hor L.I."/>
            <person name="Tsai S.F."/>
            <person name="Chen C.Y."/>
        </authorList>
    </citation>
    <scope>NUCLEOTIDE SEQUENCE</scope>
    <source>
        <strain evidence="1">CECT4999</strain>
    </source>
</reference>
<protein>
    <submittedName>
        <fullName evidence="1">Uncharacterized protein</fullName>
    </submittedName>
</protein>
<organism evidence="1">
    <name type="scientific">Vibrio vulnificus</name>
    <dbReference type="NCBI Taxonomy" id="672"/>
    <lineage>
        <taxon>Bacteria</taxon>
        <taxon>Pseudomonadati</taxon>
        <taxon>Pseudomonadota</taxon>
        <taxon>Gammaproteobacteria</taxon>
        <taxon>Vibrionales</taxon>
        <taxon>Vibrionaceae</taxon>
        <taxon>Vibrio</taxon>
    </lineage>
</organism>
<evidence type="ECO:0000313" key="1">
    <source>
        <dbReference type="EMBL" id="BBE38822.1"/>
    </source>
</evidence>
<dbReference type="EMBL" id="AB609751">
    <property type="protein sequence ID" value="BBE38822.1"/>
    <property type="molecule type" value="Genomic_DNA"/>
</dbReference>
<accession>A0A6S4PTD0</accession>
<dbReference type="AlphaFoldDB" id="A0A6S4PTD0"/>
<sequence>MRKKFVIFTKTFSKQGNLLIKMLSTHEVDELLPHYVRLALTIPNCSYVLHETNAALRGAGTQYKSYRTAT</sequence>